<keyword evidence="3" id="KW-1185">Reference proteome</keyword>
<evidence type="ECO:0000313" key="2">
    <source>
        <dbReference type="EMBL" id="MFC3456435.1"/>
    </source>
</evidence>
<feature type="transmembrane region" description="Helical" evidence="1">
    <location>
        <begin position="25"/>
        <end position="45"/>
    </location>
</feature>
<reference evidence="3" key="1">
    <citation type="journal article" date="2019" name="Int. J. Syst. Evol. Microbiol.">
        <title>The Global Catalogue of Microorganisms (GCM) 10K type strain sequencing project: providing services to taxonomists for standard genome sequencing and annotation.</title>
        <authorList>
            <consortium name="The Broad Institute Genomics Platform"/>
            <consortium name="The Broad Institute Genome Sequencing Center for Infectious Disease"/>
            <person name="Wu L."/>
            <person name="Ma J."/>
        </authorList>
    </citation>
    <scope>NUCLEOTIDE SEQUENCE [LARGE SCALE GENOMIC DNA]</scope>
    <source>
        <strain evidence="3">CGMCC 4.7676</strain>
    </source>
</reference>
<feature type="transmembrane region" description="Helical" evidence="1">
    <location>
        <begin position="66"/>
        <end position="87"/>
    </location>
</feature>
<sequence>MRGVVLLALAGTAVAFVVLTLDDWALLIGFGACAAVAVACLVGQFSARRWSGGGGGGSGGAAHKNLLTLVAEIVGIIGFLITLMMLMK</sequence>
<evidence type="ECO:0000313" key="3">
    <source>
        <dbReference type="Proteomes" id="UP001595645"/>
    </source>
</evidence>
<dbReference type="RefSeq" id="WP_378247796.1">
    <property type="nucleotide sequence ID" value="NZ_JBHRWK010000163.1"/>
</dbReference>
<evidence type="ECO:0000256" key="1">
    <source>
        <dbReference type="SAM" id="Phobius"/>
    </source>
</evidence>
<keyword evidence="1" id="KW-0472">Membrane</keyword>
<keyword evidence="1" id="KW-0812">Transmembrane</keyword>
<dbReference type="EMBL" id="JBHRWK010000163">
    <property type="protein sequence ID" value="MFC3456435.1"/>
    <property type="molecule type" value="Genomic_DNA"/>
</dbReference>
<name>A0ABV7PCX2_9PSEU</name>
<protein>
    <submittedName>
        <fullName evidence="2">Uncharacterized protein</fullName>
    </submittedName>
</protein>
<accession>A0ABV7PCX2</accession>
<dbReference type="Proteomes" id="UP001595645">
    <property type="component" value="Unassembled WGS sequence"/>
</dbReference>
<keyword evidence="1" id="KW-1133">Transmembrane helix</keyword>
<organism evidence="2 3">
    <name type="scientific">Amycolatopsis speibonae</name>
    <dbReference type="NCBI Taxonomy" id="1450224"/>
    <lineage>
        <taxon>Bacteria</taxon>
        <taxon>Bacillati</taxon>
        <taxon>Actinomycetota</taxon>
        <taxon>Actinomycetes</taxon>
        <taxon>Pseudonocardiales</taxon>
        <taxon>Pseudonocardiaceae</taxon>
        <taxon>Amycolatopsis</taxon>
    </lineage>
</organism>
<proteinExistence type="predicted"/>
<gene>
    <name evidence="2" type="ORF">ACFOSH_44055</name>
</gene>
<comment type="caution">
    <text evidence="2">The sequence shown here is derived from an EMBL/GenBank/DDBJ whole genome shotgun (WGS) entry which is preliminary data.</text>
</comment>